<gene>
    <name evidence="1" type="ORF">E2C01_032263</name>
</gene>
<reference evidence="1 2" key="1">
    <citation type="submission" date="2019-05" db="EMBL/GenBank/DDBJ databases">
        <title>Another draft genome of Portunus trituberculatus and its Hox gene families provides insights of decapod evolution.</title>
        <authorList>
            <person name="Jeong J.-H."/>
            <person name="Song I."/>
            <person name="Kim S."/>
            <person name="Choi T."/>
            <person name="Kim D."/>
            <person name="Ryu S."/>
            <person name="Kim W."/>
        </authorList>
    </citation>
    <scope>NUCLEOTIDE SEQUENCE [LARGE SCALE GENOMIC DNA]</scope>
    <source>
        <tissue evidence="1">Muscle</tissue>
    </source>
</reference>
<evidence type="ECO:0000313" key="2">
    <source>
        <dbReference type="Proteomes" id="UP000324222"/>
    </source>
</evidence>
<comment type="caution">
    <text evidence="1">The sequence shown here is derived from an EMBL/GenBank/DDBJ whole genome shotgun (WGS) entry which is preliminary data.</text>
</comment>
<keyword evidence="2" id="KW-1185">Reference proteome</keyword>
<organism evidence="1 2">
    <name type="scientific">Portunus trituberculatus</name>
    <name type="common">Swimming crab</name>
    <name type="synonym">Neptunus trituberculatus</name>
    <dbReference type="NCBI Taxonomy" id="210409"/>
    <lineage>
        <taxon>Eukaryota</taxon>
        <taxon>Metazoa</taxon>
        <taxon>Ecdysozoa</taxon>
        <taxon>Arthropoda</taxon>
        <taxon>Crustacea</taxon>
        <taxon>Multicrustacea</taxon>
        <taxon>Malacostraca</taxon>
        <taxon>Eumalacostraca</taxon>
        <taxon>Eucarida</taxon>
        <taxon>Decapoda</taxon>
        <taxon>Pleocyemata</taxon>
        <taxon>Brachyura</taxon>
        <taxon>Eubrachyura</taxon>
        <taxon>Portunoidea</taxon>
        <taxon>Portunidae</taxon>
        <taxon>Portuninae</taxon>
        <taxon>Portunus</taxon>
    </lineage>
</organism>
<dbReference type="EMBL" id="VSRR010004160">
    <property type="protein sequence ID" value="MPC38751.1"/>
    <property type="molecule type" value="Genomic_DNA"/>
</dbReference>
<accession>A0A5B7EVK7</accession>
<evidence type="ECO:0000313" key="1">
    <source>
        <dbReference type="EMBL" id="MPC38751.1"/>
    </source>
</evidence>
<dbReference type="Proteomes" id="UP000324222">
    <property type="component" value="Unassembled WGS sequence"/>
</dbReference>
<protein>
    <submittedName>
        <fullName evidence="1">Uncharacterized protein</fullName>
    </submittedName>
</protein>
<proteinExistence type="predicted"/>
<sequence>MGNTDKELDNMSISQNTLSHSPSAIFTQNTKVLQTDSPLLKTFLPLCMALVVRPLITGVVAVCDSRSYVALVLQQRAVTGEVCHRWGQFTATR</sequence>
<name>A0A5B7EVK7_PORTR</name>
<dbReference type="AlphaFoldDB" id="A0A5B7EVK7"/>